<proteinExistence type="predicted"/>
<dbReference type="PANTHER" id="PTHR47756:SF2">
    <property type="entry name" value="BLL6612 PROTEIN"/>
    <property type="match status" value="1"/>
</dbReference>
<dbReference type="Proteomes" id="UP001549257">
    <property type="component" value="Unassembled WGS sequence"/>
</dbReference>
<gene>
    <name evidence="3" type="ORF">ABIE21_001426</name>
</gene>
<dbReference type="SUPFAM" id="SSF88659">
    <property type="entry name" value="Sigma3 and sigma4 domains of RNA polymerase sigma factors"/>
    <property type="match status" value="1"/>
</dbReference>
<evidence type="ECO:0000313" key="4">
    <source>
        <dbReference type="Proteomes" id="UP001549257"/>
    </source>
</evidence>
<dbReference type="EMBL" id="JBEPSJ010000001">
    <property type="protein sequence ID" value="MET4581936.1"/>
    <property type="molecule type" value="Genomic_DNA"/>
</dbReference>
<accession>A0ABV2QLK8</accession>
<dbReference type="InterPro" id="IPR046531">
    <property type="entry name" value="DUF6596"/>
</dbReference>
<keyword evidence="4" id="KW-1185">Reference proteome</keyword>
<dbReference type="SUPFAM" id="SSF88946">
    <property type="entry name" value="Sigma2 domain of RNA polymerase sigma factors"/>
    <property type="match status" value="1"/>
</dbReference>
<sequence length="423" mass="44572">MGLRVNAEARAEQVVRASYGRLIAILAAPTGDIALAEDALGDAFEKALSGWPVAGVPRNPEAWLLTVARNRQRDVYRSAAHRLAAPLDEAVLQLPGTAIGPAPGGADDPDAVEIPDRRLALMFVCAHPAVEPGIRTALMLQTVLGFEARQIAAAFVVPEAAMAQRLVRAKKRIREARIPFSVPSAVELPARLPAVLEAVYGAYAIDWQPVAAVAERDSLAAEALYLANTLADLLPDEPEALGLAALLSYSSARAGARSGPDGRFVPLGEQRTELWDAGLIASGERLLKRAHALGRVGRFQLEASIQSVHCARAHTGATDWRALRLLTAALVTVAPTLGARVSLAAVIAETEGPRAGLAALDGIEGAERFQPAWATRAHLLTLLGDEEQAALAYAKAISLTTDAPTRDYLAARVGAPRDAGSSI</sequence>
<organism evidence="3 4">
    <name type="scientific">Conyzicola nivalis</name>
    <dbReference type="NCBI Taxonomy" id="1477021"/>
    <lineage>
        <taxon>Bacteria</taxon>
        <taxon>Bacillati</taxon>
        <taxon>Actinomycetota</taxon>
        <taxon>Actinomycetes</taxon>
        <taxon>Micrococcales</taxon>
        <taxon>Microbacteriaceae</taxon>
        <taxon>Conyzicola</taxon>
    </lineage>
</organism>
<feature type="domain" description="RNA polymerase sigma-70 region 2" evidence="1">
    <location>
        <begin position="15"/>
        <end position="80"/>
    </location>
</feature>
<evidence type="ECO:0000259" key="1">
    <source>
        <dbReference type="Pfam" id="PF04542"/>
    </source>
</evidence>
<protein>
    <submittedName>
        <fullName evidence="3">RNA polymerase sigma factor</fullName>
    </submittedName>
</protein>
<dbReference type="Pfam" id="PF04542">
    <property type="entry name" value="Sigma70_r2"/>
    <property type="match status" value="1"/>
</dbReference>
<evidence type="ECO:0000313" key="3">
    <source>
        <dbReference type="EMBL" id="MET4581936.1"/>
    </source>
</evidence>
<dbReference type="Gene3D" id="1.10.1740.10">
    <property type="match status" value="1"/>
</dbReference>
<dbReference type="InterPro" id="IPR007627">
    <property type="entry name" value="RNA_pol_sigma70_r2"/>
</dbReference>
<comment type="caution">
    <text evidence="3">The sequence shown here is derived from an EMBL/GenBank/DDBJ whole genome shotgun (WGS) entry which is preliminary data.</text>
</comment>
<evidence type="ECO:0000259" key="2">
    <source>
        <dbReference type="Pfam" id="PF20239"/>
    </source>
</evidence>
<dbReference type="InterPro" id="IPR013324">
    <property type="entry name" value="RNA_pol_sigma_r3/r4-like"/>
</dbReference>
<name>A0ABV2QLK8_9MICO</name>
<dbReference type="PANTHER" id="PTHR47756">
    <property type="entry name" value="BLL6612 PROTEIN-RELATED"/>
    <property type="match status" value="1"/>
</dbReference>
<dbReference type="Pfam" id="PF20239">
    <property type="entry name" value="DUF6596"/>
    <property type="match status" value="1"/>
</dbReference>
<reference evidence="3 4" key="1">
    <citation type="submission" date="2024-06" db="EMBL/GenBank/DDBJ databases">
        <title>Sorghum-associated microbial communities from plants grown in Nebraska, USA.</title>
        <authorList>
            <person name="Schachtman D."/>
        </authorList>
    </citation>
    <scope>NUCLEOTIDE SEQUENCE [LARGE SCALE GENOMIC DNA]</scope>
    <source>
        <strain evidence="3 4">2857</strain>
    </source>
</reference>
<dbReference type="InterPro" id="IPR013325">
    <property type="entry name" value="RNA_pol_sigma_r2"/>
</dbReference>
<feature type="domain" description="DUF6596" evidence="2">
    <location>
        <begin position="191"/>
        <end position="291"/>
    </location>
</feature>